<proteinExistence type="predicted"/>
<keyword evidence="1" id="KW-0732">Signal</keyword>
<feature type="signal peptide" evidence="1">
    <location>
        <begin position="1"/>
        <end position="26"/>
    </location>
</feature>
<evidence type="ECO:0008006" key="4">
    <source>
        <dbReference type="Google" id="ProtNLM"/>
    </source>
</evidence>
<dbReference type="RefSeq" id="WP_061972735.1">
    <property type="nucleotide sequence ID" value="NZ_FMAV01000002.1"/>
</dbReference>
<dbReference type="PANTHER" id="PTHR48098:SF1">
    <property type="entry name" value="DIACYLGLYCEROL ACYLTRANSFERASE_MYCOLYLTRANSFERASE AG85A"/>
    <property type="match status" value="1"/>
</dbReference>
<evidence type="ECO:0000256" key="1">
    <source>
        <dbReference type="SAM" id="SignalP"/>
    </source>
</evidence>
<dbReference type="EMBL" id="LNQN01000002">
    <property type="protein sequence ID" value="KSU83839.1"/>
    <property type="molecule type" value="Genomic_DNA"/>
</dbReference>
<organism evidence="2 3">
    <name type="scientific">Fictibacillus enclensis</name>
    <dbReference type="NCBI Taxonomy" id="1017270"/>
    <lineage>
        <taxon>Bacteria</taxon>
        <taxon>Bacillati</taxon>
        <taxon>Bacillota</taxon>
        <taxon>Bacilli</taxon>
        <taxon>Bacillales</taxon>
        <taxon>Fictibacillaceae</taxon>
        <taxon>Fictibacillus</taxon>
    </lineage>
</organism>
<dbReference type="PANTHER" id="PTHR48098">
    <property type="entry name" value="ENTEROCHELIN ESTERASE-RELATED"/>
    <property type="match status" value="1"/>
</dbReference>
<dbReference type="Pfam" id="PF00756">
    <property type="entry name" value="Esterase"/>
    <property type="match status" value="1"/>
</dbReference>
<feature type="chain" id="PRO_5039208450" description="Esterase" evidence="1">
    <location>
        <begin position="27"/>
        <end position="435"/>
    </location>
</feature>
<dbReference type="AlphaFoldDB" id="A0A0V8J9M7"/>
<keyword evidence="3" id="KW-1185">Reference proteome</keyword>
<evidence type="ECO:0000313" key="2">
    <source>
        <dbReference type="EMBL" id="KSU83839.1"/>
    </source>
</evidence>
<gene>
    <name evidence="2" type="ORF">AS030_15000</name>
</gene>
<dbReference type="Gene3D" id="3.40.50.1820">
    <property type="entry name" value="alpha/beta hydrolase"/>
    <property type="match status" value="1"/>
</dbReference>
<evidence type="ECO:0000313" key="3">
    <source>
        <dbReference type="Proteomes" id="UP000054099"/>
    </source>
</evidence>
<dbReference type="OrthoDB" id="9803578at2"/>
<protein>
    <recommendedName>
        <fullName evidence="4">Esterase</fullName>
    </recommendedName>
</protein>
<comment type="caution">
    <text evidence="2">The sequence shown here is derived from an EMBL/GenBank/DDBJ whole genome shotgun (WGS) entry which is preliminary data.</text>
</comment>
<reference evidence="2 3" key="1">
    <citation type="journal article" date="2014" name="Antonie Van Leeuwenhoek">
        <title>Fictibacillus enclensis sp. nov., isolated from marine sediment.</title>
        <authorList>
            <person name="Dastager S.G."/>
            <person name="Mawlankar R."/>
            <person name="Srinivasan K."/>
            <person name="Tang S.K."/>
            <person name="Lee J.C."/>
            <person name="Ramana V.V."/>
            <person name="Shouche Y.S."/>
        </authorList>
    </citation>
    <scope>NUCLEOTIDE SEQUENCE [LARGE SCALE GENOMIC DNA]</scope>
    <source>
        <strain evidence="2 3">NIO-1003</strain>
    </source>
</reference>
<dbReference type="InterPro" id="IPR029058">
    <property type="entry name" value="AB_hydrolase_fold"/>
</dbReference>
<sequence>MYRPWFKRFAAFFLALLIFPALHTHAEGQERLKVVSDIALSERLHEIVLDSPALGKQTPLRVLLPQGYDEHSKEKYPVLYMLHGCCGDYKSWTVAGDIENMTKDLPLVIVMPDAGRGGSYSNWYNNGAYGKPEWETYHINELIPWVEHSYRVKHTREGRAIAGLSMGGFGSLSYAARHPDLFLAAASFSGVVNTNLDPDFLDKTIFQNQENVPPGTVWGDRANHEIIWRSHNPWDLAENLAGMDLSIYTGTGEAGGPLDGGVASPVEEICYSMSTSMHNRLEELGIPHDWNSYGPGSHTWGYWKRDLAQTMPRFMTLFEHPPKAPRPFSYKSAESSFSIYGWRVKMNRKAEEFAEINQVTKAGFLITGSGTAEIKTASWYHPQKRYLVKMHGKGNHKTMILKPDHNGKLKFNVKLSVNPLKEEQNTIAVMIRKLD</sequence>
<dbReference type="InterPro" id="IPR050583">
    <property type="entry name" value="Mycobacterial_A85_antigen"/>
</dbReference>
<dbReference type="InterPro" id="IPR000801">
    <property type="entry name" value="Esterase-like"/>
</dbReference>
<dbReference type="Proteomes" id="UP000054099">
    <property type="component" value="Unassembled WGS sequence"/>
</dbReference>
<accession>A0A0V8J9M7</accession>
<dbReference type="GO" id="GO:0016747">
    <property type="term" value="F:acyltransferase activity, transferring groups other than amino-acyl groups"/>
    <property type="evidence" value="ECO:0007669"/>
    <property type="project" value="TreeGrafter"/>
</dbReference>
<name>A0A0V8J9M7_9BACL</name>
<dbReference type="SUPFAM" id="SSF53474">
    <property type="entry name" value="alpha/beta-Hydrolases"/>
    <property type="match status" value="1"/>
</dbReference>